<protein>
    <submittedName>
        <fullName evidence="1">Uncharacterized protein</fullName>
    </submittedName>
</protein>
<name>A0A2C8FAH4_9BACT</name>
<dbReference type="Proteomes" id="UP000219215">
    <property type="component" value="Chromosome DPRO"/>
</dbReference>
<keyword evidence="2" id="KW-1185">Reference proteome</keyword>
<organism evidence="1 2">
    <name type="scientific">Pseudodesulfovibrio profundus</name>
    <dbReference type="NCBI Taxonomy" id="57320"/>
    <lineage>
        <taxon>Bacteria</taxon>
        <taxon>Pseudomonadati</taxon>
        <taxon>Thermodesulfobacteriota</taxon>
        <taxon>Desulfovibrionia</taxon>
        <taxon>Desulfovibrionales</taxon>
        <taxon>Desulfovibrionaceae</taxon>
    </lineage>
</organism>
<dbReference type="KEGG" id="pprf:DPRO_2591"/>
<gene>
    <name evidence="1" type="ORF">DPRO_2591</name>
</gene>
<accession>A0A2C8FAH4</accession>
<evidence type="ECO:0000313" key="1">
    <source>
        <dbReference type="EMBL" id="SOB59500.1"/>
    </source>
</evidence>
<dbReference type="EMBL" id="LT907975">
    <property type="protein sequence ID" value="SOB59500.1"/>
    <property type="molecule type" value="Genomic_DNA"/>
</dbReference>
<proteinExistence type="predicted"/>
<evidence type="ECO:0000313" key="2">
    <source>
        <dbReference type="Proteomes" id="UP000219215"/>
    </source>
</evidence>
<reference evidence="2" key="1">
    <citation type="submission" date="2017-09" db="EMBL/GenBank/DDBJ databases">
        <authorList>
            <person name="Regsiter A."/>
            <person name="William W."/>
        </authorList>
    </citation>
    <scope>NUCLEOTIDE SEQUENCE [LARGE SCALE GENOMIC DNA]</scope>
    <source>
        <strain evidence="2">500-1</strain>
    </source>
</reference>
<sequence length="28" mass="3315">MSKSHTDYQLFPICPQFKFFNSYSLDAV</sequence>
<dbReference type="AlphaFoldDB" id="A0A2C8FAH4"/>